<dbReference type="AlphaFoldDB" id="A0A4U0XV52"/>
<reference evidence="1 2" key="1">
    <citation type="submission" date="2017-03" db="EMBL/GenBank/DDBJ databases">
        <title>Genomes of endolithic fungi from Antarctica.</title>
        <authorList>
            <person name="Coleine C."/>
            <person name="Masonjones S."/>
            <person name="Stajich J.E."/>
        </authorList>
    </citation>
    <scope>NUCLEOTIDE SEQUENCE [LARGE SCALE GENOMIC DNA]</scope>
    <source>
        <strain evidence="1 2">CCFEE 5184</strain>
    </source>
</reference>
<evidence type="ECO:0000313" key="1">
    <source>
        <dbReference type="EMBL" id="TKA78975.1"/>
    </source>
</evidence>
<protein>
    <submittedName>
        <fullName evidence="1">Uncharacterized protein</fullName>
    </submittedName>
</protein>
<evidence type="ECO:0000313" key="2">
    <source>
        <dbReference type="Proteomes" id="UP000309340"/>
    </source>
</evidence>
<sequence length="258" mass="27970">MLLPSFGFLPDRDIHLGTILTAATGSKLPDPKRPLNRTSRVAIDAKDVHPQTFQPWSWDSTTSRSDKLALTADVSLLTGVGGSLAGEGGRGRELVIECDRMEVKTFRPDQTYLMQTLRDDLVKTVGWKLTRPPLYLVTGLMVAQGAVITVKGDSNKGFSGSASADFTSLGVPLKAGPGVEHKTAKTSKLAGVPTEPFVLAYELLKVRKKRDGTVEERDENQWALFSDEESIAVEGGEDALTKEWDVEQVAPAEFAGEV</sequence>
<keyword evidence="2" id="KW-1185">Reference proteome</keyword>
<organism evidence="1 2">
    <name type="scientific">Friedmanniomyces simplex</name>
    <dbReference type="NCBI Taxonomy" id="329884"/>
    <lineage>
        <taxon>Eukaryota</taxon>
        <taxon>Fungi</taxon>
        <taxon>Dikarya</taxon>
        <taxon>Ascomycota</taxon>
        <taxon>Pezizomycotina</taxon>
        <taxon>Dothideomycetes</taxon>
        <taxon>Dothideomycetidae</taxon>
        <taxon>Mycosphaerellales</taxon>
        <taxon>Teratosphaeriaceae</taxon>
        <taxon>Friedmanniomyces</taxon>
    </lineage>
</organism>
<dbReference type="OrthoDB" id="4500473at2759"/>
<name>A0A4U0XV52_9PEZI</name>
<proteinExistence type="predicted"/>
<comment type="caution">
    <text evidence="1">The sequence shown here is derived from an EMBL/GenBank/DDBJ whole genome shotgun (WGS) entry which is preliminary data.</text>
</comment>
<accession>A0A4U0XV52</accession>
<gene>
    <name evidence="1" type="ORF">B0A55_02552</name>
</gene>
<dbReference type="EMBL" id="NAJQ01000100">
    <property type="protein sequence ID" value="TKA78975.1"/>
    <property type="molecule type" value="Genomic_DNA"/>
</dbReference>
<dbReference type="Proteomes" id="UP000309340">
    <property type="component" value="Unassembled WGS sequence"/>
</dbReference>